<keyword evidence="4" id="KW-1185">Reference proteome</keyword>
<dbReference type="RefSeq" id="WP_108741422.1">
    <property type="nucleotide sequence ID" value="NZ_CP020918.1"/>
</dbReference>
<gene>
    <name evidence="3" type="ORF">FFWV33_13640</name>
</gene>
<evidence type="ECO:0000259" key="2">
    <source>
        <dbReference type="Pfam" id="PF09832"/>
    </source>
</evidence>
<name>A0A2S1LFF8_9FLAO</name>
<dbReference type="EMBL" id="CP020918">
    <property type="protein sequence ID" value="AWG22495.1"/>
    <property type="molecule type" value="Genomic_DNA"/>
</dbReference>
<keyword evidence="1" id="KW-0732">Signal</keyword>
<accession>A0A2S1LFF8</accession>
<dbReference type="AlphaFoldDB" id="A0A2S1LFF8"/>
<evidence type="ECO:0000313" key="4">
    <source>
        <dbReference type="Proteomes" id="UP000244527"/>
    </source>
</evidence>
<dbReference type="Proteomes" id="UP000244527">
    <property type="component" value="Chromosome"/>
</dbReference>
<dbReference type="OrthoDB" id="1143459at2"/>
<protein>
    <recommendedName>
        <fullName evidence="2">DUF2059 domain-containing protein</fullName>
    </recommendedName>
</protein>
<proteinExistence type="predicted"/>
<dbReference type="InterPro" id="IPR018637">
    <property type="entry name" value="DUF2059"/>
</dbReference>
<dbReference type="Pfam" id="PF09832">
    <property type="entry name" value="DUF2059"/>
    <property type="match status" value="1"/>
</dbReference>
<organism evidence="3 4">
    <name type="scientific">Flavobacterium faecale</name>
    <dbReference type="NCBI Taxonomy" id="1355330"/>
    <lineage>
        <taxon>Bacteria</taxon>
        <taxon>Pseudomonadati</taxon>
        <taxon>Bacteroidota</taxon>
        <taxon>Flavobacteriia</taxon>
        <taxon>Flavobacteriales</taxon>
        <taxon>Flavobacteriaceae</taxon>
        <taxon>Flavobacterium</taxon>
    </lineage>
</organism>
<evidence type="ECO:0000313" key="3">
    <source>
        <dbReference type="EMBL" id="AWG22495.1"/>
    </source>
</evidence>
<reference evidence="3 4" key="1">
    <citation type="submission" date="2017-04" db="EMBL/GenBank/DDBJ databases">
        <title>Compelte genome sequence of WV33.</title>
        <authorList>
            <person name="Lee P.C."/>
        </authorList>
    </citation>
    <scope>NUCLEOTIDE SEQUENCE [LARGE SCALE GENOMIC DNA]</scope>
    <source>
        <strain evidence="3 4">WV33</strain>
    </source>
</reference>
<feature type="chain" id="PRO_5015709350" description="DUF2059 domain-containing protein" evidence="1">
    <location>
        <begin position="22"/>
        <end position="148"/>
    </location>
</feature>
<sequence length="148" mass="16493">MKTSLYLLLLLCTCTLSFAQASPSKIAAIKELLDRTGSGKLGVQVGQAIIANFKKSQPNVPEGYWVEAAKEFNAENLLELLIPIYDENFTESEINGLIAFYKTTLGEKVIATLPNIMTQSMEVGRKWGTQMSFKIYQQLNAKKLIINE</sequence>
<feature type="domain" description="DUF2059" evidence="2">
    <location>
        <begin position="77"/>
        <end position="131"/>
    </location>
</feature>
<evidence type="ECO:0000256" key="1">
    <source>
        <dbReference type="SAM" id="SignalP"/>
    </source>
</evidence>
<feature type="signal peptide" evidence="1">
    <location>
        <begin position="1"/>
        <end position="21"/>
    </location>
</feature>
<dbReference type="KEGG" id="ffa:FFWV33_13640"/>